<comment type="caution">
    <text evidence="4">The sequence shown here is derived from an EMBL/GenBank/DDBJ whole genome shotgun (WGS) entry which is preliminary data.</text>
</comment>
<feature type="compositionally biased region" description="Basic and acidic residues" evidence="2">
    <location>
        <begin position="541"/>
        <end position="589"/>
    </location>
</feature>
<feature type="compositionally biased region" description="Low complexity" evidence="2">
    <location>
        <begin position="495"/>
        <end position="511"/>
    </location>
</feature>
<organism evidence="4 5">
    <name type="scientific">Candidatus Scybalomonas excrementavium</name>
    <dbReference type="NCBI Taxonomy" id="2840943"/>
    <lineage>
        <taxon>Bacteria</taxon>
        <taxon>Bacillati</taxon>
        <taxon>Bacillota</taxon>
        <taxon>Clostridia</taxon>
        <taxon>Lachnospirales</taxon>
        <taxon>Lachnospiraceae</taxon>
        <taxon>Lachnospiraceae incertae sedis</taxon>
        <taxon>Candidatus Scybalomonas</taxon>
    </lineage>
</organism>
<comment type="subcellular location">
    <subcellularLocation>
        <location evidence="1">Cell envelope</location>
    </subcellularLocation>
</comment>
<dbReference type="InterPro" id="IPR013378">
    <property type="entry name" value="InlB-like_B-rpt"/>
</dbReference>
<dbReference type="GO" id="GO:0030313">
    <property type="term" value="C:cell envelope"/>
    <property type="evidence" value="ECO:0007669"/>
    <property type="project" value="UniProtKB-SubCell"/>
</dbReference>
<reference evidence="4" key="2">
    <citation type="journal article" date="2021" name="PeerJ">
        <title>Extensive microbial diversity within the chicken gut microbiome revealed by metagenomics and culture.</title>
        <authorList>
            <person name="Gilroy R."/>
            <person name="Ravi A."/>
            <person name="Getino M."/>
            <person name="Pursley I."/>
            <person name="Horton D.L."/>
            <person name="Alikhan N.F."/>
            <person name="Baker D."/>
            <person name="Gharbi K."/>
            <person name="Hall N."/>
            <person name="Watson M."/>
            <person name="Adriaenssens E.M."/>
            <person name="Foster-Nyarko E."/>
            <person name="Jarju S."/>
            <person name="Secka A."/>
            <person name="Antonio M."/>
            <person name="Oren A."/>
            <person name="Chaudhuri R.R."/>
            <person name="La Ragione R."/>
            <person name="Hildebrand F."/>
            <person name="Pallen M.J."/>
        </authorList>
    </citation>
    <scope>NUCLEOTIDE SEQUENCE</scope>
    <source>
        <strain evidence="4">E3-2379</strain>
    </source>
</reference>
<sequence length="641" mass="69628">MIPDQEIPDLEVNGGTAVLFANWKPYEVEYNVNNGLEWEYINNGYMNSNNQLNVEDPTGKYLPSQADLSFGGWKKEANGSKADFQVNDVITPSDFSADEYKMILYAHWVPKSAEYTIEYNANQGNGSANSQTAELGKDVTLENGDNFTRGGYKFIGWSETQDGSSGIYQPGETVGALATTKDTVVTLYAQWKPYQVHYDANQGTGSVNSHTLDTNNEASLSDASSLSKEGYRFAGWKIDPNGSNADFQVGETIDLSLFQNNQDEIKLYAHWVLDISEYTIKYHPNSGEGTEFTQKAEVGKQVTLSNGAGFQRAGYQLVGWSTDPNGGSKTYTLGEVVNALTNTKGDTVNLYAQWKSNTYYIRYYANKSSVSTLAESKTMEDDVDVNSVTSSAIVTRNLTKSEEEHIAEHTAELGQEVTLLDESKVSHTGYTFTGWNTSKDGTGISYTAGAKVSNLATKAGETVRLYAQWTQSTQTPNPQPPTTGGEGSSNGPGSGSTQTPSPQPPTTEGEGSSNGTGSGSTQTPSPQIPITEETGNSSGTGDRDTIKPGVPNDKEEGKEPSKLVDKEEEKEPTKPVNKEEEKVPTKPVDKIVSPIPSVPSRSQDDKGDYEIPKTGDDMPLYLYFLGMILSLGAIGILRKER</sequence>
<feature type="compositionally biased region" description="Basic and acidic residues" evidence="2">
    <location>
        <begin position="602"/>
        <end position="612"/>
    </location>
</feature>
<dbReference type="AlphaFoldDB" id="A0A9D9HYV2"/>
<name>A0A9D9HYV2_9FIRM</name>
<feature type="region of interest" description="Disordered" evidence="2">
    <location>
        <begin position="471"/>
        <end position="612"/>
    </location>
</feature>
<reference evidence="4" key="1">
    <citation type="submission" date="2020-10" db="EMBL/GenBank/DDBJ databases">
        <authorList>
            <person name="Gilroy R."/>
        </authorList>
    </citation>
    <scope>NUCLEOTIDE SEQUENCE</scope>
    <source>
        <strain evidence="4">E3-2379</strain>
    </source>
</reference>
<dbReference type="NCBIfam" id="TIGR01167">
    <property type="entry name" value="LPXTG_anchor"/>
    <property type="match status" value="1"/>
</dbReference>
<keyword evidence="3" id="KW-0812">Transmembrane</keyword>
<dbReference type="Proteomes" id="UP000823618">
    <property type="component" value="Unassembled WGS sequence"/>
</dbReference>
<proteinExistence type="predicted"/>
<accession>A0A9D9HYV2</accession>
<evidence type="ECO:0000313" key="4">
    <source>
        <dbReference type="EMBL" id="MBO8462698.1"/>
    </source>
</evidence>
<feature type="transmembrane region" description="Helical" evidence="3">
    <location>
        <begin position="620"/>
        <end position="637"/>
    </location>
</feature>
<feature type="compositionally biased region" description="Gly residues" evidence="2">
    <location>
        <begin position="484"/>
        <end position="494"/>
    </location>
</feature>
<gene>
    <name evidence="4" type="ORF">IAC13_02060</name>
</gene>
<evidence type="ECO:0000256" key="2">
    <source>
        <dbReference type="SAM" id="MobiDB-lite"/>
    </source>
</evidence>
<dbReference type="Gene3D" id="2.60.40.4270">
    <property type="entry name" value="Listeria-Bacteroides repeat domain"/>
    <property type="match status" value="4"/>
</dbReference>
<keyword evidence="3" id="KW-1133">Transmembrane helix</keyword>
<protein>
    <submittedName>
        <fullName evidence="4">InlB B-repeat-containing protein</fullName>
    </submittedName>
</protein>
<dbReference type="EMBL" id="JADIML010000062">
    <property type="protein sequence ID" value="MBO8462698.1"/>
    <property type="molecule type" value="Genomic_DNA"/>
</dbReference>
<evidence type="ECO:0000256" key="1">
    <source>
        <dbReference type="ARBA" id="ARBA00004196"/>
    </source>
</evidence>
<keyword evidence="3" id="KW-0472">Membrane</keyword>
<dbReference type="Pfam" id="PF09479">
    <property type="entry name" value="Flg_new"/>
    <property type="match status" value="5"/>
</dbReference>
<dbReference type="NCBIfam" id="TIGR02543">
    <property type="entry name" value="List_Bact_rpt"/>
    <property type="match status" value="1"/>
</dbReference>
<dbReference type="InterPro" id="IPR042229">
    <property type="entry name" value="Listeria/Bacterioides_rpt_sf"/>
</dbReference>
<evidence type="ECO:0000313" key="5">
    <source>
        <dbReference type="Proteomes" id="UP000823618"/>
    </source>
</evidence>
<feature type="compositionally biased region" description="Low complexity" evidence="2">
    <location>
        <begin position="591"/>
        <end position="600"/>
    </location>
</feature>
<evidence type="ECO:0000256" key="3">
    <source>
        <dbReference type="SAM" id="Phobius"/>
    </source>
</evidence>